<evidence type="ECO:0000256" key="2">
    <source>
        <dbReference type="ARBA" id="ARBA00004496"/>
    </source>
</evidence>
<keyword evidence="7" id="KW-0969">Cilium</keyword>
<dbReference type="GO" id="GO:0005929">
    <property type="term" value="C:cilium"/>
    <property type="evidence" value="ECO:0007669"/>
    <property type="project" value="UniProtKB-SubCell"/>
</dbReference>
<evidence type="ECO:0000256" key="3">
    <source>
        <dbReference type="ARBA" id="ARBA00022490"/>
    </source>
</evidence>
<dbReference type="AlphaFoldDB" id="A0AAW1V573"/>
<dbReference type="GO" id="GO:0036158">
    <property type="term" value="P:outer dynein arm assembly"/>
    <property type="evidence" value="ECO:0007669"/>
    <property type="project" value="TreeGrafter"/>
</dbReference>
<dbReference type="GO" id="GO:0005737">
    <property type="term" value="C:cytoplasm"/>
    <property type="evidence" value="ECO:0007669"/>
    <property type="project" value="UniProtKB-SubCell"/>
</dbReference>
<feature type="compositionally biased region" description="Basic and acidic residues" evidence="11">
    <location>
        <begin position="333"/>
        <end position="356"/>
    </location>
</feature>
<reference evidence="13 14" key="1">
    <citation type="submission" date="2023-03" db="EMBL/GenBank/DDBJ databases">
        <title>Genome insight into feeding habits of ladybird beetles.</title>
        <authorList>
            <person name="Li H.-S."/>
            <person name="Huang Y.-H."/>
            <person name="Pang H."/>
        </authorList>
    </citation>
    <scope>NUCLEOTIDE SEQUENCE [LARGE SCALE GENOMIC DNA]</scope>
    <source>
        <strain evidence="13">SYSU_2023b</strain>
        <tissue evidence="13">Whole body</tissue>
    </source>
</reference>
<evidence type="ECO:0000256" key="8">
    <source>
        <dbReference type="ARBA" id="ARBA00023273"/>
    </source>
</evidence>
<dbReference type="InterPro" id="IPR032675">
    <property type="entry name" value="LRR_dom_sf"/>
</dbReference>
<evidence type="ECO:0000256" key="4">
    <source>
        <dbReference type="ARBA" id="ARBA00022614"/>
    </source>
</evidence>
<evidence type="ECO:0000256" key="10">
    <source>
        <dbReference type="SAM" id="Coils"/>
    </source>
</evidence>
<feature type="region of interest" description="Disordered" evidence="11">
    <location>
        <begin position="182"/>
        <end position="222"/>
    </location>
</feature>
<sequence>MVRITEELIRKRSEHNEGIIGTLEELSLHQEDIEKIENINNWCRDLQILYLQANLISKIENLNKLKKLQYLNLAINNIEKIENLERCESLEKLDLTLNFIGDLESVCSLRNNTHFTNLNLTGNPCAEYKGYRDYVIAKLPQLEKLDSRDISRSERIKAQQRLSQIEVEIRRAQNKYRQFREDQKTRLAGNDSSNMNDDEFWKSSSEHAPETRVEITRRSRNSRRLDEPIEPKKNEVRLFAKDGRALNINQAKIPFTFNDEDPKEFVLTVQIYKYLDTELIDVDLQPIYARITIKNKIFQIVFPDEIFIDKSTCQRSTTSGQLVLRMPRINYEPSEHNKTEDRRISDSEEENKEKTKVSSKVDTCTKKNDFLEVQEPDRSMDFSKIVENNQNIMSSLENQEIPPLEFGY</sequence>
<dbReference type="Proteomes" id="UP001431783">
    <property type="component" value="Unassembled WGS sequence"/>
</dbReference>
<evidence type="ECO:0000256" key="6">
    <source>
        <dbReference type="ARBA" id="ARBA00023054"/>
    </source>
</evidence>
<keyword evidence="6 10" id="KW-0175">Coiled coil</keyword>
<gene>
    <name evidence="13" type="ORF">WA026_012192</name>
</gene>
<comment type="subcellular location">
    <subcellularLocation>
        <location evidence="1">Cell projection</location>
        <location evidence="1">Cilium</location>
    </subcellularLocation>
    <subcellularLocation>
        <location evidence="2">Cytoplasm</location>
    </subcellularLocation>
</comment>
<proteinExistence type="inferred from homology"/>
<dbReference type="EMBL" id="JARQZJ010000126">
    <property type="protein sequence ID" value="KAK9890846.1"/>
    <property type="molecule type" value="Genomic_DNA"/>
</dbReference>
<evidence type="ECO:0000256" key="7">
    <source>
        <dbReference type="ARBA" id="ARBA00023069"/>
    </source>
</evidence>
<evidence type="ECO:0000313" key="13">
    <source>
        <dbReference type="EMBL" id="KAK9890846.1"/>
    </source>
</evidence>
<feature type="coiled-coil region" evidence="10">
    <location>
        <begin position="155"/>
        <end position="182"/>
    </location>
</feature>
<dbReference type="Pfam" id="PF23602">
    <property type="entry name" value="CS_DNAAF11_C"/>
    <property type="match status" value="1"/>
</dbReference>
<dbReference type="Pfam" id="PF14580">
    <property type="entry name" value="LRR_9"/>
    <property type="match status" value="1"/>
</dbReference>
<keyword evidence="4" id="KW-0433">Leucine-rich repeat</keyword>
<evidence type="ECO:0000313" key="14">
    <source>
        <dbReference type="Proteomes" id="UP001431783"/>
    </source>
</evidence>
<evidence type="ECO:0000256" key="9">
    <source>
        <dbReference type="ARBA" id="ARBA00049982"/>
    </source>
</evidence>
<dbReference type="SMART" id="SM00365">
    <property type="entry name" value="LRR_SD22"/>
    <property type="match status" value="3"/>
</dbReference>
<dbReference type="PANTHER" id="PTHR18849">
    <property type="entry name" value="LEUCINE RICH REPEAT PROTEIN"/>
    <property type="match status" value="1"/>
</dbReference>
<evidence type="ECO:0000256" key="5">
    <source>
        <dbReference type="ARBA" id="ARBA00022737"/>
    </source>
</evidence>
<comment type="caution">
    <text evidence="13">The sequence shown here is derived from an EMBL/GenBank/DDBJ whole genome shotgun (WGS) entry which is preliminary data.</text>
</comment>
<dbReference type="PANTHER" id="PTHR18849:SF0">
    <property type="entry name" value="CILIA- AND FLAGELLA-ASSOCIATED PROTEIN 410-RELATED"/>
    <property type="match status" value="1"/>
</dbReference>
<dbReference type="PROSITE" id="PS51450">
    <property type="entry name" value="LRR"/>
    <property type="match status" value="3"/>
</dbReference>
<feature type="compositionally biased region" description="Basic and acidic residues" evidence="11">
    <location>
        <begin position="199"/>
        <end position="222"/>
    </location>
</feature>
<keyword evidence="14" id="KW-1185">Reference proteome</keyword>
<dbReference type="FunFam" id="3.80.10.10:FF:000052">
    <property type="entry name" value="Leucine rich repeat containing 6"/>
    <property type="match status" value="1"/>
</dbReference>
<dbReference type="InterPro" id="IPR003603">
    <property type="entry name" value="U2A'_phosphoprotein32A_C"/>
</dbReference>
<dbReference type="Gene3D" id="3.80.10.10">
    <property type="entry name" value="Ribonuclease Inhibitor"/>
    <property type="match status" value="1"/>
</dbReference>
<dbReference type="SMART" id="SM00446">
    <property type="entry name" value="LRRcap"/>
    <property type="match status" value="1"/>
</dbReference>
<organism evidence="13 14">
    <name type="scientific">Henosepilachna vigintioctopunctata</name>
    <dbReference type="NCBI Taxonomy" id="420089"/>
    <lineage>
        <taxon>Eukaryota</taxon>
        <taxon>Metazoa</taxon>
        <taxon>Ecdysozoa</taxon>
        <taxon>Arthropoda</taxon>
        <taxon>Hexapoda</taxon>
        <taxon>Insecta</taxon>
        <taxon>Pterygota</taxon>
        <taxon>Neoptera</taxon>
        <taxon>Endopterygota</taxon>
        <taxon>Coleoptera</taxon>
        <taxon>Polyphaga</taxon>
        <taxon>Cucujiformia</taxon>
        <taxon>Coccinelloidea</taxon>
        <taxon>Coccinellidae</taxon>
        <taxon>Epilachninae</taxon>
        <taxon>Epilachnini</taxon>
        <taxon>Henosepilachna</taxon>
    </lineage>
</organism>
<keyword evidence="8" id="KW-0966">Cell projection</keyword>
<dbReference type="InterPro" id="IPR001611">
    <property type="entry name" value="Leu-rich_rpt"/>
</dbReference>
<feature type="region of interest" description="Disordered" evidence="11">
    <location>
        <begin position="330"/>
        <end position="361"/>
    </location>
</feature>
<name>A0AAW1V573_9CUCU</name>
<evidence type="ECO:0000256" key="1">
    <source>
        <dbReference type="ARBA" id="ARBA00004138"/>
    </source>
</evidence>
<evidence type="ECO:0000256" key="11">
    <source>
        <dbReference type="SAM" id="MobiDB-lite"/>
    </source>
</evidence>
<dbReference type="InterPro" id="IPR056496">
    <property type="entry name" value="CS_DNAAF11_C"/>
</dbReference>
<feature type="domain" description="U2A'/phosphoprotein 32 family A C-terminal" evidence="12">
    <location>
        <begin position="128"/>
        <end position="146"/>
    </location>
</feature>
<keyword evidence="5" id="KW-0677">Repeat</keyword>
<evidence type="ECO:0000259" key="12">
    <source>
        <dbReference type="SMART" id="SM00446"/>
    </source>
</evidence>
<keyword evidence="3" id="KW-0963">Cytoplasm</keyword>
<accession>A0AAW1V573</accession>
<protein>
    <recommendedName>
        <fullName evidence="12">U2A'/phosphoprotein 32 family A C-terminal domain-containing protein</fullName>
    </recommendedName>
</protein>
<comment type="similarity">
    <text evidence="9">Belongs to the tilB family.</text>
</comment>
<dbReference type="SUPFAM" id="SSF52058">
    <property type="entry name" value="L domain-like"/>
    <property type="match status" value="1"/>
</dbReference>